<dbReference type="InterPro" id="IPR029063">
    <property type="entry name" value="SAM-dependent_MTases_sf"/>
</dbReference>
<dbReference type="AlphaFoldDB" id="A0AB37UPJ9"/>
<accession>A0AB37UPJ9</accession>
<dbReference type="RefSeq" id="WP_127022633.1">
    <property type="nucleotide sequence ID" value="NZ_RSCK01000007.1"/>
</dbReference>
<evidence type="ECO:0000313" key="2">
    <source>
        <dbReference type="Proteomes" id="UP000282574"/>
    </source>
</evidence>
<dbReference type="Proteomes" id="UP000282574">
    <property type="component" value="Unassembled WGS sequence"/>
</dbReference>
<evidence type="ECO:0000313" key="1">
    <source>
        <dbReference type="EMBL" id="RUT13353.1"/>
    </source>
</evidence>
<evidence type="ECO:0008006" key="3">
    <source>
        <dbReference type="Google" id="ProtNLM"/>
    </source>
</evidence>
<dbReference type="Pfam" id="PF13578">
    <property type="entry name" value="Methyltransf_24"/>
    <property type="match status" value="1"/>
</dbReference>
<comment type="caution">
    <text evidence="1">The sequence shown here is derived from an EMBL/GenBank/DDBJ whole genome shotgun (WGS) entry which is preliminary data.</text>
</comment>
<reference evidence="1 2" key="1">
    <citation type="journal article" date="2019" name="Genome Biol. Evol.">
        <title>Day and night: Metabolic profiles and evolutionary relationships of six axenic non-marine cyanobacteria.</title>
        <authorList>
            <person name="Will S.E."/>
            <person name="Henke P."/>
            <person name="Boedeker C."/>
            <person name="Huang S."/>
            <person name="Brinkmann H."/>
            <person name="Rohde M."/>
            <person name="Jarek M."/>
            <person name="Friedl T."/>
            <person name="Seufert S."/>
            <person name="Schumacher M."/>
            <person name="Overmann J."/>
            <person name="Neumann-Schaal M."/>
            <person name="Petersen J."/>
        </authorList>
    </citation>
    <scope>NUCLEOTIDE SEQUENCE [LARGE SCALE GENOMIC DNA]</scope>
    <source>
        <strain evidence="1 2">SAG 39.79</strain>
    </source>
</reference>
<protein>
    <recommendedName>
        <fullName evidence="3">Class I SAM-dependent methyltransferase</fullName>
    </recommendedName>
</protein>
<dbReference type="EMBL" id="RSCK01000007">
    <property type="protein sequence ID" value="RUT13353.1"/>
    <property type="molecule type" value="Genomic_DNA"/>
</dbReference>
<sequence>MKKNLKGTIKELFYNTPYLKQNFLELGKLRLYKTWVPPGHFYSPIPSLTEIKSKEDEIFSKHLTKKVSGIDLNEQAQLELFEEFSEYYLSLPFTPNQQENLRYFYENISYSYSDAICLYCMINHAKPKKIIEVGSGYSSCLILDTNDLLFNSSITCTFIEPYPQLLLSLIKETDKNKIEIVPTKLQSVDIGKFSELNAGDILFIDSTHVSKVDSDVNHIFFEILPLLNKGVYIHFHDIFYPFEYPREWIFEGRAWNEAYMLRAFLQYNRNYEIVFFNTFLELFHQDKFIQRMPLCMKNTGGSIWLKKISQI</sequence>
<name>A0AB37UPJ9_9CYAN</name>
<dbReference type="SUPFAM" id="SSF53335">
    <property type="entry name" value="S-adenosyl-L-methionine-dependent methyltransferases"/>
    <property type="match status" value="1"/>
</dbReference>
<organism evidence="1 2">
    <name type="scientific">Chroococcidiopsis cubana SAG 39.79</name>
    <dbReference type="NCBI Taxonomy" id="388085"/>
    <lineage>
        <taxon>Bacteria</taxon>
        <taxon>Bacillati</taxon>
        <taxon>Cyanobacteriota</taxon>
        <taxon>Cyanophyceae</taxon>
        <taxon>Chroococcidiopsidales</taxon>
        <taxon>Chroococcidiopsidaceae</taxon>
        <taxon>Chroococcidiopsis</taxon>
    </lineage>
</organism>
<dbReference type="Gene3D" id="3.40.50.150">
    <property type="entry name" value="Vaccinia Virus protein VP39"/>
    <property type="match status" value="1"/>
</dbReference>
<proteinExistence type="predicted"/>
<keyword evidence="2" id="KW-1185">Reference proteome</keyword>
<gene>
    <name evidence="1" type="ORF">DSM107010_13080</name>
</gene>